<dbReference type="Gene3D" id="3.40.50.620">
    <property type="entry name" value="HUPs"/>
    <property type="match status" value="1"/>
</dbReference>
<dbReference type="Proteomes" id="UP000322214">
    <property type="component" value="Chromosome"/>
</dbReference>
<dbReference type="STRING" id="980251.GCA_001642875_04571"/>
<dbReference type="CDD" id="cd00293">
    <property type="entry name" value="USP-like"/>
    <property type="match status" value="1"/>
</dbReference>
<evidence type="ECO:0000313" key="4">
    <source>
        <dbReference type="Proteomes" id="UP000322214"/>
    </source>
</evidence>
<gene>
    <name evidence="3" type="primary">nhaX_1</name>
    <name evidence="3" type="ORF">MFFC18_02590</name>
</gene>
<dbReference type="OrthoDB" id="9788959at2"/>
<sequence>MKLNRILCPIDFSDFSKAANFYASLFAQEADAQLVFLSVLYPPGKDDPIESQLDDLYSKLSSETRPVAPDVRHKFEVLAGDPASAILSYANENHVDLIVMGTHGVSGLGRLFHGSVCQKVLRHAICPVMAVKDTVDVDWISPFRKEALP</sequence>
<dbReference type="SUPFAM" id="SSF52402">
    <property type="entry name" value="Adenine nucleotide alpha hydrolases-like"/>
    <property type="match status" value="1"/>
</dbReference>
<dbReference type="InterPro" id="IPR006015">
    <property type="entry name" value="Universal_stress_UspA"/>
</dbReference>
<dbReference type="InterPro" id="IPR006016">
    <property type="entry name" value="UspA"/>
</dbReference>
<evidence type="ECO:0000256" key="1">
    <source>
        <dbReference type="ARBA" id="ARBA00008791"/>
    </source>
</evidence>
<dbReference type="AlphaFoldDB" id="A0A5B9PBB4"/>
<dbReference type="Pfam" id="PF00582">
    <property type="entry name" value="Usp"/>
    <property type="match status" value="1"/>
</dbReference>
<dbReference type="PRINTS" id="PR01438">
    <property type="entry name" value="UNVRSLSTRESS"/>
</dbReference>
<protein>
    <submittedName>
        <fullName evidence="3">Stress response protein NhaX</fullName>
    </submittedName>
</protein>
<dbReference type="PANTHER" id="PTHR46268:SF6">
    <property type="entry name" value="UNIVERSAL STRESS PROTEIN UP12"/>
    <property type="match status" value="1"/>
</dbReference>
<keyword evidence="4" id="KW-1185">Reference proteome</keyword>
<dbReference type="KEGG" id="mff:MFFC18_02590"/>
<accession>A0A5B9PBB4</accession>
<proteinExistence type="inferred from homology"/>
<dbReference type="PANTHER" id="PTHR46268">
    <property type="entry name" value="STRESS RESPONSE PROTEIN NHAX"/>
    <property type="match status" value="1"/>
</dbReference>
<comment type="similarity">
    <text evidence="1">Belongs to the universal stress protein A family.</text>
</comment>
<dbReference type="RefSeq" id="WP_075082568.1">
    <property type="nucleotide sequence ID" value="NZ_CP042912.1"/>
</dbReference>
<name>A0A5B9PBB4_9BACT</name>
<dbReference type="InterPro" id="IPR014729">
    <property type="entry name" value="Rossmann-like_a/b/a_fold"/>
</dbReference>
<organism evidence="3 4">
    <name type="scientific">Mariniblastus fucicola</name>
    <dbReference type="NCBI Taxonomy" id="980251"/>
    <lineage>
        <taxon>Bacteria</taxon>
        <taxon>Pseudomonadati</taxon>
        <taxon>Planctomycetota</taxon>
        <taxon>Planctomycetia</taxon>
        <taxon>Pirellulales</taxon>
        <taxon>Pirellulaceae</taxon>
        <taxon>Mariniblastus</taxon>
    </lineage>
</organism>
<reference evidence="3 4" key="1">
    <citation type="submission" date="2019-08" db="EMBL/GenBank/DDBJ databases">
        <title>Deep-cultivation of Planctomycetes and their phenomic and genomic characterization uncovers novel biology.</title>
        <authorList>
            <person name="Wiegand S."/>
            <person name="Jogler M."/>
            <person name="Boedeker C."/>
            <person name="Pinto D."/>
            <person name="Vollmers J."/>
            <person name="Rivas-Marin E."/>
            <person name="Kohn T."/>
            <person name="Peeters S.H."/>
            <person name="Heuer A."/>
            <person name="Rast P."/>
            <person name="Oberbeckmann S."/>
            <person name="Bunk B."/>
            <person name="Jeske O."/>
            <person name="Meyerdierks A."/>
            <person name="Storesund J.E."/>
            <person name="Kallscheuer N."/>
            <person name="Luecker S."/>
            <person name="Lage O.M."/>
            <person name="Pohl T."/>
            <person name="Merkel B.J."/>
            <person name="Hornburger P."/>
            <person name="Mueller R.-W."/>
            <person name="Bruemmer F."/>
            <person name="Labrenz M."/>
            <person name="Spormann A.M."/>
            <person name="Op den Camp H."/>
            <person name="Overmann J."/>
            <person name="Amann R."/>
            <person name="Jetten M.S.M."/>
            <person name="Mascher T."/>
            <person name="Medema M.H."/>
            <person name="Devos D.P."/>
            <person name="Kaster A.-K."/>
            <person name="Ovreas L."/>
            <person name="Rohde M."/>
            <person name="Galperin M.Y."/>
            <person name="Jogler C."/>
        </authorList>
    </citation>
    <scope>NUCLEOTIDE SEQUENCE [LARGE SCALE GENOMIC DNA]</scope>
    <source>
        <strain evidence="3 4">FC18</strain>
    </source>
</reference>
<dbReference type="EMBL" id="CP042912">
    <property type="protein sequence ID" value="QEG20411.1"/>
    <property type="molecule type" value="Genomic_DNA"/>
</dbReference>
<evidence type="ECO:0000313" key="3">
    <source>
        <dbReference type="EMBL" id="QEG20411.1"/>
    </source>
</evidence>
<evidence type="ECO:0000259" key="2">
    <source>
        <dbReference type="Pfam" id="PF00582"/>
    </source>
</evidence>
<feature type="domain" description="UspA" evidence="2">
    <location>
        <begin position="4"/>
        <end position="132"/>
    </location>
</feature>